<dbReference type="Pfam" id="PF09362">
    <property type="entry name" value="DUF1996"/>
    <property type="match status" value="1"/>
</dbReference>
<accession>A0A9N9LS92</accession>
<dbReference type="Proteomes" id="UP000701801">
    <property type="component" value="Unassembled WGS sequence"/>
</dbReference>
<evidence type="ECO:0000259" key="1">
    <source>
        <dbReference type="Pfam" id="PF09362"/>
    </source>
</evidence>
<protein>
    <recommendedName>
        <fullName evidence="1">DUF1996 domain-containing protein</fullName>
    </recommendedName>
</protein>
<name>A0A9N9LS92_9HELO</name>
<dbReference type="InterPro" id="IPR018535">
    <property type="entry name" value="DUF1996"/>
</dbReference>
<dbReference type="PANTHER" id="PTHR43662">
    <property type="match status" value="1"/>
</dbReference>
<feature type="domain" description="DUF1996" evidence="1">
    <location>
        <begin position="15"/>
        <end position="267"/>
    </location>
</feature>
<proteinExistence type="predicted"/>
<evidence type="ECO:0000313" key="2">
    <source>
        <dbReference type="EMBL" id="CAG8977696.1"/>
    </source>
</evidence>
<reference evidence="2" key="1">
    <citation type="submission" date="2021-07" db="EMBL/GenBank/DDBJ databases">
        <authorList>
            <person name="Durling M."/>
        </authorList>
    </citation>
    <scope>NUCLEOTIDE SEQUENCE</scope>
</reference>
<dbReference type="AlphaFoldDB" id="A0A9N9LS92"/>
<gene>
    <name evidence="2" type="ORF">HYALB_00009642</name>
</gene>
<dbReference type="PANTHER" id="PTHR43662:SF2">
    <property type="entry name" value="DUF1996 DOMAIN-CONTAINING PROTEIN"/>
    <property type="match status" value="1"/>
</dbReference>
<keyword evidence="3" id="KW-1185">Reference proteome</keyword>
<dbReference type="EMBL" id="CAJVRM010000229">
    <property type="protein sequence ID" value="CAG8977696.1"/>
    <property type="molecule type" value="Genomic_DNA"/>
</dbReference>
<dbReference type="OrthoDB" id="74764at2759"/>
<organism evidence="2 3">
    <name type="scientific">Hymenoscyphus albidus</name>
    <dbReference type="NCBI Taxonomy" id="595503"/>
    <lineage>
        <taxon>Eukaryota</taxon>
        <taxon>Fungi</taxon>
        <taxon>Dikarya</taxon>
        <taxon>Ascomycota</taxon>
        <taxon>Pezizomycotina</taxon>
        <taxon>Leotiomycetes</taxon>
        <taxon>Helotiales</taxon>
        <taxon>Helotiaceae</taxon>
        <taxon>Hymenoscyphus</taxon>
    </lineage>
</organism>
<evidence type="ECO:0000313" key="3">
    <source>
        <dbReference type="Proteomes" id="UP000701801"/>
    </source>
</evidence>
<comment type="caution">
    <text evidence="2">The sequence shown here is derived from an EMBL/GenBank/DDBJ whole genome shotgun (WGS) entry which is preliminary data.</text>
</comment>
<sequence>MMRFECSQLVIDRVDPLVQPNIAPSAHLNQIVGGNSFNANMTPVEYDPSKLSTYNSCTYSEDFSNYWTASLYFRAKNGTFKRVPQMTNLGLRGKNGGITVYYIPPYDGKTKVTAFPPGFRMIVGDPMHRSSKDMQKQLCYRCEENIAQDPFGGAPCTGNDTQALPVTQCHGGIRATITFRTCWNGKDTDSPDHKSHVAYPSSGSFESTGPCPSSHPVRLPQVMYEIVWDTREFNDASLWPSDGSNPLVYSMGDATGYGWHGDYLFGWKDGVLQKALDARCTGDVCTVLQTQSAEEANKCMEQQEVLEPVEGWLTELPGNMPVTSR</sequence>